<organism evidence="2 3">
    <name type="scientific">Ornatilinea apprima</name>
    <dbReference type="NCBI Taxonomy" id="1134406"/>
    <lineage>
        <taxon>Bacteria</taxon>
        <taxon>Bacillati</taxon>
        <taxon>Chloroflexota</taxon>
        <taxon>Anaerolineae</taxon>
        <taxon>Anaerolineales</taxon>
        <taxon>Anaerolineaceae</taxon>
        <taxon>Ornatilinea</taxon>
    </lineage>
</organism>
<gene>
    <name evidence="2" type="ORF">ADN00_01050</name>
</gene>
<evidence type="ECO:0000313" key="3">
    <source>
        <dbReference type="Proteomes" id="UP000050417"/>
    </source>
</evidence>
<accession>A0A0P6XW70</accession>
<feature type="transmembrane region" description="Helical" evidence="1">
    <location>
        <begin position="26"/>
        <end position="45"/>
    </location>
</feature>
<evidence type="ECO:0008006" key="4">
    <source>
        <dbReference type="Google" id="ProtNLM"/>
    </source>
</evidence>
<feature type="transmembrane region" description="Helical" evidence="1">
    <location>
        <begin position="287"/>
        <end position="311"/>
    </location>
</feature>
<keyword evidence="1" id="KW-1133">Transmembrane helix</keyword>
<feature type="transmembrane region" description="Helical" evidence="1">
    <location>
        <begin position="210"/>
        <end position="232"/>
    </location>
</feature>
<dbReference type="RefSeq" id="WP_075061110.1">
    <property type="nucleotide sequence ID" value="NZ_LGCL01000003.1"/>
</dbReference>
<proteinExistence type="predicted"/>
<name>A0A0P6XW70_9CHLR</name>
<comment type="caution">
    <text evidence="2">The sequence shown here is derived from an EMBL/GenBank/DDBJ whole genome shotgun (WGS) entry which is preliminary data.</text>
</comment>
<sequence length="333" mass="36856">MEQKTETATAQPPRLVSSLGAGFNTVANSLYLILFPVILDLFLWVGPRLSLKQAMETLLSNTFVTLQEMGSPEMLEILTTTEKTWQTILQYFNLFSSLRSFPIGVGSLLAGQPAGDSPLGARAVIELPSLSAAVGWWAALAVVGVILGSVYFSEVARFCTGEQTPFSFKNLQWQTFHSLAFSIGLVVLIVLVSFPVSIMVSIIGMINATFAQIAIFAIIFFVLWLLLPLFFVPHGIFLRKLNILKSILNSVRLVRFVLPSTSLFILVIVLLSQGMNLIWLIPPVDSWMTLVGILGHAFVTTGLLAASYIYYRDGSQWMEESIQRLMQQRSQKA</sequence>
<keyword evidence="1" id="KW-0812">Transmembrane</keyword>
<dbReference type="AlphaFoldDB" id="A0A0P6XW70"/>
<feature type="transmembrane region" description="Helical" evidence="1">
    <location>
        <begin position="130"/>
        <end position="152"/>
    </location>
</feature>
<reference evidence="2 3" key="1">
    <citation type="submission" date="2015-07" db="EMBL/GenBank/DDBJ databases">
        <title>Genome sequence of Ornatilinea apprima DSM 23815.</title>
        <authorList>
            <person name="Hemp J."/>
            <person name="Ward L.M."/>
            <person name="Pace L.A."/>
            <person name="Fischer W.W."/>
        </authorList>
    </citation>
    <scope>NUCLEOTIDE SEQUENCE [LARGE SCALE GENOMIC DNA]</scope>
    <source>
        <strain evidence="2 3">P3M-1</strain>
    </source>
</reference>
<dbReference type="STRING" id="1134406.ADN00_01050"/>
<dbReference type="Proteomes" id="UP000050417">
    <property type="component" value="Unassembled WGS sequence"/>
</dbReference>
<protein>
    <recommendedName>
        <fullName evidence="4">Glycerophosphoryl diester phosphodiesterase membrane domain-containing protein</fullName>
    </recommendedName>
</protein>
<dbReference type="EMBL" id="LGCL01000003">
    <property type="protein sequence ID" value="KPL80811.1"/>
    <property type="molecule type" value="Genomic_DNA"/>
</dbReference>
<keyword evidence="1" id="KW-0472">Membrane</keyword>
<dbReference type="OrthoDB" id="161474at2"/>
<evidence type="ECO:0000313" key="2">
    <source>
        <dbReference type="EMBL" id="KPL80811.1"/>
    </source>
</evidence>
<feature type="transmembrane region" description="Helical" evidence="1">
    <location>
        <begin position="179"/>
        <end position="204"/>
    </location>
</feature>
<keyword evidence="3" id="KW-1185">Reference proteome</keyword>
<feature type="transmembrane region" description="Helical" evidence="1">
    <location>
        <begin position="253"/>
        <end position="281"/>
    </location>
</feature>
<evidence type="ECO:0000256" key="1">
    <source>
        <dbReference type="SAM" id="Phobius"/>
    </source>
</evidence>